<accession>A0ABP3XRQ2</accession>
<evidence type="ECO:0000256" key="4">
    <source>
        <dbReference type="ARBA" id="ARBA00038303"/>
    </source>
</evidence>
<dbReference type="PIRSF" id="PIRSF004505">
    <property type="entry name" value="MT_bac"/>
    <property type="match status" value="1"/>
</dbReference>
<comment type="caution">
    <text evidence="6">The sequence shown here is derived from an EMBL/GenBank/DDBJ whole genome shotgun (WGS) entry which is preliminary data.</text>
</comment>
<dbReference type="InterPro" id="IPR029026">
    <property type="entry name" value="tRNA_m1G_MTases_N"/>
</dbReference>
<feature type="binding site" evidence="5">
    <location>
        <begin position="138"/>
        <end position="143"/>
    </location>
    <ligand>
        <name>S-adenosyl-L-methionine</name>
        <dbReference type="ChEBI" id="CHEBI:59789"/>
    </ligand>
</feature>
<comment type="catalytic activity">
    <reaction evidence="5">
        <text>pseudouridine(1915) in 23S rRNA + S-adenosyl-L-methionine = N(3)-methylpseudouridine(1915) in 23S rRNA + S-adenosyl-L-homocysteine + H(+)</text>
        <dbReference type="Rhea" id="RHEA:42752"/>
        <dbReference type="Rhea" id="RHEA-COMP:10221"/>
        <dbReference type="Rhea" id="RHEA-COMP:10222"/>
        <dbReference type="ChEBI" id="CHEBI:15378"/>
        <dbReference type="ChEBI" id="CHEBI:57856"/>
        <dbReference type="ChEBI" id="CHEBI:59789"/>
        <dbReference type="ChEBI" id="CHEBI:65314"/>
        <dbReference type="ChEBI" id="CHEBI:74486"/>
        <dbReference type="EC" id="2.1.1.177"/>
    </reaction>
</comment>
<keyword evidence="2 5" id="KW-0808">Transferase</keyword>
<comment type="subunit">
    <text evidence="5">Homodimer.</text>
</comment>
<dbReference type="PANTHER" id="PTHR33603">
    <property type="entry name" value="METHYLTRANSFERASE"/>
    <property type="match status" value="1"/>
</dbReference>
<organism evidence="6 7">
    <name type="scientific">Gangjinia marincola</name>
    <dbReference type="NCBI Taxonomy" id="578463"/>
    <lineage>
        <taxon>Bacteria</taxon>
        <taxon>Pseudomonadati</taxon>
        <taxon>Bacteroidota</taxon>
        <taxon>Flavobacteriia</taxon>
        <taxon>Flavobacteriales</taxon>
        <taxon>Flavobacteriaceae</taxon>
        <taxon>Gangjinia</taxon>
    </lineage>
</organism>
<gene>
    <name evidence="5 6" type="primary">rlmH</name>
    <name evidence="6" type="ORF">GCM10009117_10920</name>
</gene>
<evidence type="ECO:0000256" key="2">
    <source>
        <dbReference type="ARBA" id="ARBA00022679"/>
    </source>
</evidence>
<keyword evidence="5" id="KW-0963">Cytoplasm</keyword>
<dbReference type="InterPro" id="IPR029028">
    <property type="entry name" value="Alpha/beta_knot_MTases"/>
</dbReference>
<name>A0ABP3XRQ2_9FLAO</name>
<dbReference type="NCBIfam" id="NF000990">
    <property type="entry name" value="PRK00103.2-4"/>
    <property type="match status" value="1"/>
</dbReference>
<dbReference type="SUPFAM" id="SSF75217">
    <property type="entry name" value="alpha/beta knot"/>
    <property type="match status" value="1"/>
</dbReference>
<dbReference type="Gene3D" id="3.40.1280.10">
    <property type="match status" value="1"/>
</dbReference>
<sequence>MNKVKPIFTRILVRMNITLISVGKTDDRDLQHLLDQYVKRLSHYVSFEWIIIPDLKNAKRMDEKHQKIKEGEAILKKVQTADRLILLDEKGKQYTSLAYAEWMQKKMNSGLKNLVFVIGGPYGFSEAVYRRSDEKLSFSTMTFSHQMIRLFFVEQVYRAYTILKNEPYHHR</sequence>
<evidence type="ECO:0000256" key="1">
    <source>
        <dbReference type="ARBA" id="ARBA00022603"/>
    </source>
</evidence>
<dbReference type="Proteomes" id="UP001500507">
    <property type="component" value="Unassembled WGS sequence"/>
</dbReference>
<evidence type="ECO:0000256" key="5">
    <source>
        <dbReference type="HAMAP-Rule" id="MF_00658"/>
    </source>
</evidence>
<comment type="similarity">
    <text evidence="4 5">Belongs to the RNA methyltransferase RlmH family.</text>
</comment>
<keyword evidence="7" id="KW-1185">Reference proteome</keyword>
<keyword evidence="1 5" id="KW-0489">Methyltransferase</keyword>
<comment type="subcellular location">
    <subcellularLocation>
        <location evidence="5">Cytoplasm</location>
    </subcellularLocation>
</comment>
<dbReference type="HAMAP" id="MF_00658">
    <property type="entry name" value="23SrRNA_methyltr_H"/>
    <property type="match status" value="1"/>
</dbReference>
<dbReference type="EMBL" id="BAAAFG010000012">
    <property type="protein sequence ID" value="GAA0871946.1"/>
    <property type="molecule type" value="Genomic_DNA"/>
</dbReference>
<dbReference type="PANTHER" id="PTHR33603:SF1">
    <property type="entry name" value="RIBOSOMAL RNA LARGE SUBUNIT METHYLTRANSFERASE H"/>
    <property type="match status" value="1"/>
</dbReference>
<dbReference type="InterPro" id="IPR003742">
    <property type="entry name" value="RlmH-like"/>
</dbReference>
<comment type="function">
    <text evidence="5">Specifically methylates the pseudouridine at position 1915 (m3Psi1915) in 23S rRNA.</text>
</comment>
<evidence type="ECO:0000313" key="6">
    <source>
        <dbReference type="EMBL" id="GAA0871946.1"/>
    </source>
</evidence>
<reference evidence="7" key="1">
    <citation type="journal article" date="2019" name="Int. J. Syst. Evol. Microbiol.">
        <title>The Global Catalogue of Microorganisms (GCM) 10K type strain sequencing project: providing services to taxonomists for standard genome sequencing and annotation.</title>
        <authorList>
            <consortium name="The Broad Institute Genomics Platform"/>
            <consortium name="The Broad Institute Genome Sequencing Center for Infectious Disease"/>
            <person name="Wu L."/>
            <person name="Ma J."/>
        </authorList>
    </citation>
    <scope>NUCLEOTIDE SEQUENCE [LARGE SCALE GENOMIC DNA]</scope>
    <source>
        <strain evidence="7">JCM 16082</strain>
    </source>
</reference>
<dbReference type="CDD" id="cd18081">
    <property type="entry name" value="RlmH-like"/>
    <property type="match status" value="1"/>
</dbReference>
<keyword evidence="3 5" id="KW-0949">S-adenosyl-L-methionine</keyword>
<dbReference type="EC" id="2.1.1.177" evidence="5"/>
<keyword evidence="5" id="KW-0698">rRNA processing</keyword>
<feature type="binding site" evidence="5">
    <location>
        <position position="119"/>
    </location>
    <ligand>
        <name>S-adenosyl-L-methionine</name>
        <dbReference type="ChEBI" id="CHEBI:59789"/>
    </ligand>
</feature>
<proteinExistence type="inferred from homology"/>
<evidence type="ECO:0000256" key="3">
    <source>
        <dbReference type="ARBA" id="ARBA00022691"/>
    </source>
</evidence>
<feature type="binding site" evidence="5">
    <location>
        <position position="87"/>
    </location>
    <ligand>
        <name>S-adenosyl-L-methionine</name>
        <dbReference type="ChEBI" id="CHEBI:59789"/>
    </ligand>
</feature>
<protein>
    <recommendedName>
        <fullName evidence="5">Ribosomal RNA large subunit methyltransferase H</fullName>
        <ecNumber evidence="5">2.1.1.177</ecNumber>
    </recommendedName>
    <alternativeName>
        <fullName evidence="5">23S rRNA (pseudouridine1915-N3)-methyltransferase</fullName>
    </alternativeName>
    <alternativeName>
        <fullName evidence="5">23S rRNA m3Psi1915 methyltransferase</fullName>
    </alternativeName>
    <alternativeName>
        <fullName evidence="5">rRNA (pseudouridine-N3-)-methyltransferase RlmH</fullName>
    </alternativeName>
</protein>
<dbReference type="Pfam" id="PF02590">
    <property type="entry name" value="SPOUT_MTase"/>
    <property type="match status" value="1"/>
</dbReference>
<evidence type="ECO:0000313" key="7">
    <source>
        <dbReference type="Proteomes" id="UP001500507"/>
    </source>
</evidence>